<dbReference type="GO" id="GO:0016787">
    <property type="term" value="F:hydrolase activity"/>
    <property type="evidence" value="ECO:0007669"/>
    <property type="project" value="UniProtKB-KW"/>
</dbReference>
<protein>
    <submittedName>
        <fullName evidence="2">NUDIX hydrolase</fullName>
    </submittedName>
</protein>
<dbReference type="KEGG" id="elut:CKA38_13520"/>
<dbReference type="Pfam" id="PF00293">
    <property type="entry name" value="NUDIX"/>
    <property type="match status" value="1"/>
</dbReference>
<dbReference type="EMBL" id="CP023004">
    <property type="protein sequence ID" value="AWI10140.1"/>
    <property type="molecule type" value="Genomic_DNA"/>
</dbReference>
<sequence length="194" mass="21399">MKRAPILKMLGAHASTGIDAHEAAMAADMIRFVEAHENCAERSLLAGHLTGSAWIVDAARRRTLLTHHRKLGMWLQLGGHADGELDLASVAMREAREESGLTKLRLVTDADGAVKIFDVDRHRIPGRGEEPEHWHYDVRFLVEADPDEPLVITSESKELAWVDLADVARVNPDESMLRMVRKTPAEQGARGGGC</sequence>
<dbReference type="SUPFAM" id="SSF55811">
    <property type="entry name" value="Nudix"/>
    <property type="match status" value="1"/>
</dbReference>
<keyword evidence="3" id="KW-1185">Reference proteome</keyword>
<dbReference type="CDD" id="cd03674">
    <property type="entry name" value="NUDIX_Hydrolase"/>
    <property type="match status" value="1"/>
</dbReference>
<accession>A0A2U8E5P9</accession>
<organism evidence="2 3">
    <name type="scientific">Ereboglobus luteus</name>
    <dbReference type="NCBI Taxonomy" id="1796921"/>
    <lineage>
        <taxon>Bacteria</taxon>
        <taxon>Pseudomonadati</taxon>
        <taxon>Verrucomicrobiota</taxon>
        <taxon>Opitutia</taxon>
        <taxon>Opitutales</taxon>
        <taxon>Opitutaceae</taxon>
        <taxon>Ereboglobus</taxon>
    </lineage>
</organism>
<dbReference type="Gene3D" id="3.90.79.10">
    <property type="entry name" value="Nucleoside Triphosphate Pyrophosphohydrolase"/>
    <property type="match status" value="1"/>
</dbReference>
<dbReference type="PROSITE" id="PS51462">
    <property type="entry name" value="NUDIX"/>
    <property type="match status" value="1"/>
</dbReference>
<dbReference type="AlphaFoldDB" id="A0A2U8E5P9"/>
<keyword evidence="2" id="KW-0378">Hydrolase</keyword>
<dbReference type="InterPro" id="IPR000086">
    <property type="entry name" value="NUDIX_hydrolase_dom"/>
</dbReference>
<evidence type="ECO:0000313" key="3">
    <source>
        <dbReference type="Proteomes" id="UP000244896"/>
    </source>
</evidence>
<reference evidence="2 3" key="1">
    <citation type="journal article" date="2018" name="Syst. Appl. Microbiol.">
        <title>Ereboglobus luteus gen. nov. sp. nov. from cockroach guts, and new insights into the oxygen relationship of the genera Opitutus and Didymococcus (Verrucomicrobia: Opitutaceae).</title>
        <authorList>
            <person name="Tegtmeier D."/>
            <person name="Belitz A."/>
            <person name="Radek R."/>
            <person name="Heimerl T."/>
            <person name="Brune A."/>
        </authorList>
    </citation>
    <scope>NUCLEOTIDE SEQUENCE [LARGE SCALE GENOMIC DNA]</scope>
    <source>
        <strain evidence="2 3">Ho45</strain>
    </source>
</reference>
<gene>
    <name evidence="2" type="ORF">CKA38_13520</name>
</gene>
<dbReference type="OrthoDB" id="9787880at2"/>
<dbReference type="InterPro" id="IPR015797">
    <property type="entry name" value="NUDIX_hydrolase-like_dom_sf"/>
</dbReference>
<name>A0A2U8E5P9_9BACT</name>
<evidence type="ECO:0000313" key="2">
    <source>
        <dbReference type="EMBL" id="AWI10140.1"/>
    </source>
</evidence>
<evidence type="ECO:0000259" key="1">
    <source>
        <dbReference type="PROSITE" id="PS51462"/>
    </source>
</evidence>
<dbReference type="Proteomes" id="UP000244896">
    <property type="component" value="Chromosome"/>
</dbReference>
<feature type="domain" description="Nudix hydrolase" evidence="1">
    <location>
        <begin position="46"/>
        <end position="184"/>
    </location>
</feature>
<proteinExistence type="predicted"/>